<dbReference type="GeneID" id="83012133"/>
<keyword evidence="7" id="KW-0464">Manganese</keyword>
<evidence type="ECO:0000256" key="9">
    <source>
        <dbReference type="ARBA" id="ARBA00023235"/>
    </source>
</evidence>
<sequence length="176" mass="21012">MKEIIICVDKNDKEIGFIEKMDAHIRGILHRAISVFIFNDNKELLLQKRFSGKYHSPSLWTNTCCTHPNKGEKTKDAANRRLKEEMGFSTDIDEVFSFIYYVKFDNELIEHEFDHVFFGKYNGSINFNTNEVENYKWISLNELKKDIKLNPQIYTFWFIYIMNNHINEIEEALNRI</sequence>
<evidence type="ECO:0000256" key="10">
    <source>
        <dbReference type="NCBIfam" id="TIGR02150"/>
    </source>
</evidence>
<name>A0A174BLA5_9CLOT</name>
<accession>A0A174BLA5</accession>
<dbReference type="InterPro" id="IPR011876">
    <property type="entry name" value="IsopentenylPP_isomerase_typ1"/>
</dbReference>
<evidence type="ECO:0000256" key="4">
    <source>
        <dbReference type="ARBA" id="ARBA00022490"/>
    </source>
</evidence>
<keyword evidence="5" id="KW-0479">Metal-binding</keyword>
<reference evidence="12 13" key="1">
    <citation type="submission" date="2015-09" db="EMBL/GenBank/DDBJ databases">
        <authorList>
            <consortium name="Pathogen Informatics"/>
        </authorList>
    </citation>
    <scope>NUCLEOTIDE SEQUENCE [LARGE SCALE GENOMIC DNA]</scope>
    <source>
        <strain evidence="12 13">2789STDY5834855</strain>
    </source>
</reference>
<evidence type="ECO:0000256" key="5">
    <source>
        <dbReference type="ARBA" id="ARBA00022723"/>
    </source>
</evidence>
<evidence type="ECO:0000256" key="1">
    <source>
        <dbReference type="ARBA" id="ARBA00004826"/>
    </source>
</evidence>
<evidence type="ECO:0000256" key="2">
    <source>
        <dbReference type="ARBA" id="ARBA00007579"/>
    </source>
</evidence>
<dbReference type="InterPro" id="IPR015797">
    <property type="entry name" value="NUDIX_hydrolase-like_dom_sf"/>
</dbReference>
<dbReference type="CDD" id="cd02885">
    <property type="entry name" value="NUDIX_IPP_Isomerase"/>
    <property type="match status" value="1"/>
</dbReference>
<dbReference type="InterPro" id="IPR056375">
    <property type="entry name" value="Idi_bact"/>
</dbReference>
<dbReference type="PANTHER" id="PTHR10885:SF0">
    <property type="entry name" value="ISOPENTENYL-DIPHOSPHATE DELTA-ISOMERASE"/>
    <property type="match status" value="1"/>
</dbReference>
<comment type="similarity">
    <text evidence="2">Belongs to the IPP isomerase type 1 family.</text>
</comment>
<evidence type="ECO:0000256" key="7">
    <source>
        <dbReference type="ARBA" id="ARBA00023211"/>
    </source>
</evidence>
<dbReference type="OrthoDB" id="9786032at2"/>
<dbReference type="GO" id="GO:0009240">
    <property type="term" value="P:isopentenyl diphosphate biosynthetic process"/>
    <property type="evidence" value="ECO:0007669"/>
    <property type="project" value="TreeGrafter"/>
</dbReference>
<proteinExistence type="inferred from homology"/>
<dbReference type="Proteomes" id="UP000095558">
    <property type="component" value="Unassembled WGS sequence"/>
</dbReference>
<dbReference type="GO" id="GO:0046872">
    <property type="term" value="F:metal ion binding"/>
    <property type="evidence" value="ECO:0007669"/>
    <property type="project" value="UniProtKB-KW"/>
</dbReference>
<dbReference type="Pfam" id="PF00293">
    <property type="entry name" value="NUDIX"/>
    <property type="match status" value="1"/>
</dbReference>
<dbReference type="NCBIfam" id="NF002995">
    <property type="entry name" value="PRK03759.1"/>
    <property type="match status" value="1"/>
</dbReference>
<dbReference type="GO" id="GO:0050992">
    <property type="term" value="P:dimethylallyl diphosphate biosynthetic process"/>
    <property type="evidence" value="ECO:0007669"/>
    <property type="project" value="UniProtKB-UniPathway"/>
</dbReference>
<dbReference type="Gene3D" id="3.90.79.10">
    <property type="entry name" value="Nucleoside Triphosphate Pyrophosphohydrolase"/>
    <property type="match status" value="1"/>
</dbReference>
<evidence type="ECO:0000256" key="3">
    <source>
        <dbReference type="ARBA" id="ARBA00012057"/>
    </source>
</evidence>
<dbReference type="SUPFAM" id="SSF55811">
    <property type="entry name" value="Nudix"/>
    <property type="match status" value="1"/>
</dbReference>
<dbReference type="HAMAP" id="MF_00202">
    <property type="entry name" value="Idi"/>
    <property type="match status" value="1"/>
</dbReference>
<dbReference type="RefSeq" id="WP_042398776.1">
    <property type="nucleotide sequence ID" value="NZ_CYYT01000001.1"/>
</dbReference>
<evidence type="ECO:0000259" key="11">
    <source>
        <dbReference type="PROSITE" id="PS51462"/>
    </source>
</evidence>
<protein>
    <recommendedName>
        <fullName evidence="3 10">Isopentenyl-diphosphate delta-isomerase</fullName>
        <ecNumber evidence="3 10">5.3.3.2</ecNumber>
    </recommendedName>
</protein>
<dbReference type="EMBL" id="CYZV01000011">
    <property type="protein sequence ID" value="CUO01524.1"/>
    <property type="molecule type" value="Genomic_DNA"/>
</dbReference>
<dbReference type="InterPro" id="IPR000086">
    <property type="entry name" value="NUDIX_hydrolase_dom"/>
</dbReference>
<keyword evidence="4" id="KW-0963">Cytoplasm</keyword>
<dbReference type="PIRSF" id="PIRSF018427">
    <property type="entry name" value="Isopntndiph_ism"/>
    <property type="match status" value="1"/>
</dbReference>
<gene>
    <name evidence="12" type="primary">idi_1</name>
    <name evidence="12" type="ORF">ERS852470_01236</name>
</gene>
<organism evidence="12 13">
    <name type="scientific">Clostridium disporicum</name>
    <dbReference type="NCBI Taxonomy" id="84024"/>
    <lineage>
        <taxon>Bacteria</taxon>
        <taxon>Bacillati</taxon>
        <taxon>Bacillota</taxon>
        <taxon>Clostridia</taxon>
        <taxon>Eubacteriales</taxon>
        <taxon>Clostridiaceae</taxon>
        <taxon>Clostridium</taxon>
    </lineage>
</organism>
<dbReference type="NCBIfam" id="TIGR02150">
    <property type="entry name" value="IPP_isom_1"/>
    <property type="match status" value="1"/>
</dbReference>
<evidence type="ECO:0000256" key="8">
    <source>
        <dbReference type="ARBA" id="ARBA00023229"/>
    </source>
</evidence>
<dbReference type="GO" id="GO:0005737">
    <property type="term" value="C:cytoplasm"/>
    <property type="evidence" value="ECO:0007669"/>
    <property type="project" value="TreeGrafter"/>
</dbReference>
<keyword evidence="9 12" id="KW-0413">Isomerase</keyword>
<dbReference type="PROSITE" id="PS51462">
    <property type="entry name" value="NUDIX"/>
    <property type="match status" value="1"/>
</dbReference>
<dbReference type="AlphaFoldDB" id="A0A174BLA5"/>
<dbReference type="EC" id="5.3.3.2" evidence="3 10"/>
<dbReference type="PANTHER" id="PTHR10885">
    <property type="entry name" value="ISOPENTENYL-DIPHOSPHATE DELTA-ISOMERASE"/>
    <property type="match status" value="1"/>
</dbReference>
<evidence type="ECO:0000313" key="12">
    <source>
        <dbReference type="EMBL" id="CUO01524.1"/>
    </source>
</evidence>
<keyword evidence="6" id="KW-0460">Magnesium</keyword>
<comment type="pathway">
    <text evidence="1">Isoprenoid biosynthesis; dimethylallyl diphosphate biosynthesis; dimethylallyl diphosphate from isopentenyl diphosphate: step 1/1.</text>
</comment>
<dbReference type="GO" id="GO:0004452">
    <property type="term" value="F:isopentenyl-diphosphate delta-isomerase activity"/>
    <property type="evidence" value="ECO:0007669"/>
    <property type="project" value="UniProtKB-UniRule"/>
</dbReference>
<evidence type="ECO:0000256" key="6">
    <source>
        <dbReference type="ARBA" id="ARBA00022842"/>
    </source>
</evidence>
<keyword evidence="8" id="KW-0414">Isoprene biosynthesis</keyword>
<dbReference type="UniPathway" id="UPA00059">
    <property type="reaction ID" value="UER00104"/>
</dbReference>
<feature type="domain" description="Nudix hydrolase" evidence="11">
    <location>
        <begin position="28"/>
        <end position="160"/>
    </location>
</feature>
<evidence type="ECO:0000313" key="13">
    <source>
        <dbReference type="Proteomes" id="UP000095558"/>
    </source>
</evidence>